<feature type="domain" description="HTH merR-type" evidence="1">
    <location>
        <begin position="14"/>
        <end position="78"/>
    </location>
</feature>
<dbReference type="SMART" id="SM00422">
    <property type="entry name" value="HTH_MERR"/>
    <property type="match status" value="1"/>
</dbReference>
<comment type="caution">
    <text evidence="2">The sequence shown here is derived from an EMBL/GenBank/DDBJ whole genome shotgun (WGS) entry which is preliminary data.</text>
</comment>
<dbReference type="AlphaFoldDB" id="A0A934VUU7"/>
<dbReference type="Pfam" id="PF13591">
    <property type="entry name" value="MerR_2"/>
    <property type="match status" value="1"/>
</dbReference>
<dbReference type="EMBL" id="JAENIJ010000004">
    <property type="protein sequence ID" value="MBK1881510.1"/>
    <property type="molecule type" value="Genomic_DNA"/>
</dbReference>
<accession>A0A934VUU7</accession>
<dbReference type="Gene3D" id="1.10.1660.10">
    <property type="match status" value="1"/>
</dbReference>
<dbReference type="PROSITE" id="PS50937">
    <property type="entry name" value="HTH_MERR_2"/>
    <property type="match status" value="1"/>
</dbReference>
<dbReference type="CDD" id="cd00592">
    <property type="entry name" value="HTH_MerR-like"/>
    <property type="match status" value="1"/>
</dbReference>
<organism evidence="2 3">
    <name type="scientific">Luteolibacter pohnpeiensis</name>
    <dbReference type="NCBI Taxonomy" id="454153"/>
    <lineage>
        <taxon>Bacteria</taxon>
        <taxon>Pseudomonadati</taxon>
        <taxon>Verrucomicrobiota</taxon>
        <taxon>Verrucomicrobiia</taxon>
        <taxon>Verrucomicrobiales</taxon>
        <taxon>Verrucomicrobiaceae</taxon>
        <taxon>Luteolibacter</taxon>
    </lineage>
</organism>
<dbReference type="InterPro" id="IPR009061">
    <property type="entry name" value="DNA-bd_dom_put_sf"/>
</dbReference>
<dbReference type="InterPro" id="IPR000551">
    <property type="entry name" value="MerR-type_HTH_dom"/>
</dbReference>
<keyword evidence="3" id="KW-1185">Reference proteome</keyword>
<proteinExistence type="predicted"/>
<evidence type="ECO:0000313" key="2">
    <source>
        <dbReference type="EMBL" id="MBK1881510.1"/>
    </source>
</evidence>
<protein>
    <submittedName>
        <fullName evidence="2">MerR family transcriptional regulator</fullName>
    </submittedName>
</protein>
<evidence type="ECO:0000259" key="1">
    <source>
        <dbReference type="PROSITE" id="PS50937"/>
    </source>
</evidence>
<dbReference type="Proteomes" id="UP000603141">
    <property type="component" value="Unassembled WGS sequence"/>
</dbReference>
<dbReference type="RefSeq" id="WP_200267788.1">
    <property type="nucleotide sequence ID" value="NZ_JAENIJ010000004.1"/>
</dbReference>
<sequence length="93" mass="10691">MSNQPIHDPPPHSEYSIEFVVQATGLSSETILSYQEQGLVRSDHGVYDDEALHTLRQIEHLQRAYEVNLSGLKMILNLMSELDQLRSVMRARR</sequence>
<dbReference type="GO" id="GO:0003677">
    <property type="term" value="F:DNA binding"/>
    <property type="evidence" value="ECO:0007669"/>
    <property type="project" value="InterPro"/>
</dbReference>
<name>A0A934VUU7_9BACT</name>
<dbReference type="SUPFAM" id="SSF46955">
    <property type="entry name" value="Putative DNA-binding domain"/>
    <property type="match status" value="1"/>
</dbReference>
<evidence type="ECO:0000313" key="3">
    <source>
        <dbReference type="Proteomes" id="UP000603141"/>
    </source>
</evidence>
<reference evidence="2" key="1">
    <citation type="submission" date="2021-01" db="EMBL/GenBank/DDBJ databases">
        <title>Modified the classification status of verrucomicrobia.</title>
        <authorList>
            <person name="Feng X."/>
        </authorList>
    </citation>
    <scope>NUCLEOTIDE SEQUENCE</scope>
    <source>
        <strain evidence="2">KCTC 22041</strain>
    </source>
</reference>
<gene>
    <name evidence="2" type="ORF">JIN85_03725</name>
</gene>
<dbReference type="GO" id="GO:0006355">
    <property type="term" value="P:regulation of DNA-templated transcription"/>
    <property type="evidence" value="ECO:0007669"/>
    <property type="project" value="InterPro"/>
</dbReference>